<keyword evidence="1" id="KW-0472">Membrane</keyword>
<dbReference type="OrthoDB" id="4964714at2"/>
<keyword evidence="1" id="KW-1133">Transmembrane helix</keyword>
<sequence>MVSLIVVTGVALSVGFFVWFADRRHHRYGVLLLPGICLTSALILWIILQFAGLGYHPDLFWLAWLLPMLVSTVVTVAAAWWFGRHREHADAEAMTSILKRR</sequence>
<dbReference type="Proteomes" id="UP000199258">
    <property type="component" value="Unassembled WGS sequence"/>
</dbReference>
<accession>A0A1G8BZX5</accession>
<dbReference type="STRING" id="335973.SAMN04488693_10198"/>
<feature type="transmembrane region" description="Helical" evidence="1">
    <location>
        <begin position="28"/>
        <end position="48"/>
    </location>
</feature>
<feature type="transmembrane region" description="Helical" evidence="1">
    <location>
        <begin position="6"/>
        <end position="21"/>
    </location>
</feature>
<dbReference type="AlphaFoldDB" id="A0A1G8BZX5"/>
<keyword evidence="3" id="KW-1185">Reference proteome</keyword>
<proteinExistence type="predicted"/>
<evidence type="ECO:0000313" key="3">
    <source>
        <dbReference type="Proteomes" id="UP000199258"/>
    </source>
</evidence>
<dbReference type="RefSeq" id="WP_026544184.1">
    <property type="nucleotide sequence ID" value="NZ_FNDT01000001.1"/>
</dbReference>
<dbReference type="EMBL" id="FNDT01000001">
    <property type="protein sequence ID" value="SDH38260.1"/>
    <property type="molecule type" value="Genomic_DNA"/>
</dbReference>
<feature type="transmembrane region" description="Helical" evidence="1">
    <location>
        <begin position="60"/>
        <end position="82"/>
    </location>
</feature>
<reference evidence="2 3" key="1">
    <citation type="submission" date="2016-10" db="EMBL/GenBank/DDBJ databases">
        <authorList>
            <person name="de Groot N.N."/>
        </authorList>
    </citation>
    <scope>NUCLEOTIDE SEQUENCE [LARGE SCALE GENOMIC DNA]</scope>
    <source>
        <strain evidence="2 3">NP_1H</strain>
    </source>
</reference>
<organism evidence="2 3">
    <name type="scientific">Arthrobacter subterraneus</name>
    <dbReference type="NCBI Taxonomy" id="335973"/>
    <lineage>
        <taxon>Bacteria</taxon>
        <taxon>Bacillati</taxon>
        <taxon>Actinomycetota</taxon>
        <taxon>Actinomycetes</taxon>
        <taxon>Micrococcales</taxon>
        <taxon>Micrococcaceae</taxon>
        <taxon>Arthrobacter</taxon>
    </lineage>
</organism>
<evidence type="ECO:0000256" key="1">
    <source>
        <dbReference type="SAM" id="Phobius"/>
    </source>
</evidence>
<keyword evidence="1" id="KW-0812">Transmembrane</keyword>
<evidence type="ECO:0000313" key="2">
    <source>
        <dbReference type="EMBL" id="SDH38260.1"/>
    </source>
</evidence>
<protein>
    <submittedName>
        <fullName evidence="2">Quaternary ammonium compound-resistance protein SugE</fullName>
    </submittedName>
</protein>
<gene>
    <name evidence="2" type="ORF">SAMN04488693_10198</name>
</gene>
<name>A0A1G8BZX5_9MICC</name>